<protein>
    <recommendedName>
        <fullName evidence="7">NADP-dependent oxidoreductase domain-containing protein</fullName>
    </recommendedName>
</protein>
<dbReference type="InterPro" id="IPR036812">
    <property type="entry name" value="NAD(P)_OxRdtase_dom_sf"/>
</dbReference>
<proteinExistence type="inferred from homology"/>
<comment type="similarity">
    <text evidence="1">Belongs to the aldo/keto reductase family.</text>
</comment>
<evidence type="ECO:0000256" key="4">
    <source>
        <dbReference type="PIRSR" id="PIRSR000097-1"/>
    </source>
</evidence>
<evidence type="ECO:0000256" key="3">
    <source>
        <dbReference type="ARBA" id="ARBA00023002"/>
    </source>
</evidence>
<dbReference type="OrthoDB" id="416253at2759"/>
<keyword evidence="3" id="KW-0560">Oxidoreductase</keyword>
<evidence type="ECO:0000256" key="2">
    <source>
        <dbReference type="ARBA" id="ARBA00022857"/>
    </source>
</evidence>
<feature type="active site" description="Proton donor" evidence="4">
    <location>
        <position position="53"/>
    </location>
</feature>
<gene>
    <name evidence="8" type="ORF">VHUM_03019</name>
</gene>
<feature type="site" description="Lowers pKa of active site Tyr" evidence="6">
    <location>
        <position position="78"/>
    </location>
</feature>
<evidence type="ECO:0000259" key="7">
    <source>
        <dbReference type="Pfam" id="PF00248"/>
    </source>
</evidence>
<dbReference type="AlphaFoldDB" id="A0A7D8V4P1"/>
<accession>A0A7D8V4P1</accession>
<sequence>MPRTITLSDGKKVPAIGWGNGTSGLASSGQKAIDAGAIALKDGILHIDTAQLYQTEAETAGSIKKAGVPREKVWITTKLSENTAAAKGTTAANVRESILESIAKLETIPDLVLIHNPYVPEKGKIGEFWTYLEDLVLDGTLKGASLGFSNFRPQDIDDVLAVARIKPVVNQLEFHPFLLTQLEPLLAKQAELGIVTQSYGPLSPLLRHPSGGGSLKVVLERIAKERGVDPASILLLWTIQKGVVAVTTSTNAERIQKLADVDALEDLTAEQIAEIDAAGKKAHYRFYKEHMFEDFPVPDLPEDA</sequence>
<feature type="domain" description="NADP-dependent oxidoreductase" evidence="7">
    <location>
        <begin position="18"/>
        <end position="278"/>
    </location>
</feature>
<dbReference type="Proteomes" id="UP000473826">
    <property type="component" value="Unassembled WGS sequence"/>
</dbReference>
<dbReference type="EMBL" id="QKWK01000007">
    <property type="protein sequence ID" value="TXT08891.1"/>
    <property type="molecule type" value="Genomic_DNA"/>
</dbReference>
<keyword evidence="9" id="KW-1185">Reference proteome</keyword>
<evidence type="ECO:0000256" key="1">
    <source>
        <dbReference type="ARBA" id="ARBA00007905"/>
    </source>
</evidence>
<feature type="binding site" evidence="5">
    <location>
        <position position="115"/>
    </location>
    <ligand>
        <name>substrate</name>
    </ligand>
</feature>
<dbReference type="PANTHER" id="PTHR43827">
    <property type="entry name" value="2,5-DIKETO-D-GLUCONIC ACID REDUCTASE"/>
    <property type="match status" value="1"/>
</dbReference>
<dbReference type="Gene3D" id="3.20.20.100">
    <property type="entry name" value="NADP-dependent oxidoreductase domain"/>
    <property type="match status" value="1"/>
</dbReference>
<reference evidence="8 9" key="1">
    <citation type="journal article" date="2019" name="PLoS Genet.">
        <title>Convergent evolution of linked mating-type loci in basidiomycete fungi.</title>
        <authorList>
            <person name="Sun S."/>
            <person name="Coelho M.A."/>
            <person name="Heitman J."/>
            <person name="Nowrousian M."/>
        </authorList>
    </citation>
    <scope>NUCLEOTIDE SEQUENCE [LARGE SCALE GENOMIC DNA]</scope>
    <source>
        <strain evidence="8 9">CBS 4282</strain>
    </source>
</reference>
<dbReference type="InterPro" id="IPR023210">
    <property type="entry name" value="NADP_OxRdtase_dom"/>
</dbReference>
<evidence type="ECO:0000313" key="9">
    <source>
        <dbReference type="Proteomes" id="UP000473826"/>
    </source>
</evidence>
<dbReference type="Pfam" id="PF00248">
    <property type="entry name" value="Aldo_ket_red"/>
    <property type="match status" value="1"/>
</dbReference>
<comment type="caution">
    <text evidence="8">The sequence shown here is derived from an EMBL/GenBank/DDBJ whole genome shotgun (WGS) entry which is preliminary data.</text>
</comment>
<dbReference type="PANTHER" id="PTHR43827:SF3">
    <property type="entry name" value="NADP-DEPENDENT OXIDOREDUCTASE DOMAIN-CONTAINING PROTEIN"/>
    <property type="match status" value="1"/>
</dbReference>
<name>A0A7D8V4P1_VANHU</name>
<organism evidence="8 9">
    <name type="scientific">Vanrija humicola</name>
    <name type="common">Yeast</name>
    <name type="synonym">Cryptococcus humicola</name>
    <dbReference type="NCBI Taxonomy" id="5417"/>
    <lineage>
        <taxon>Eukaryota</taxon>
        <taxon>Fungi</taxon>
        <taxon>Dikarya</taxon>
        <taxon>Basidiomycota</taxon>
        <taxon>Agaricomycotina</taxon>
        <taxon>Tremellomycetes</taxon>
        <taxon>Trichosporonales</taxon>
        <taxon>Trichosporonaceae</taxon>
        <taxon>Vanrija</taxon>
    </lineage>
</organism>
<evidence type="ECO:0000256" key="6">
    <source>
        <dbReference type="PIRSR" id="PIRSR000097-3"/>
    </source>
</evidence>
<dbReference type="SUPFAM" id="SSF51430">
    <property type="entry name" value="NAD(P)-linked oxidoreductase"/>
    <property type="match status" value="1"/>
</dbReference>
<dbReference type="PRINTS" id="PR00069">
    <property type="entry name" value="ALDKETRDTASE"/>
</dbReference>
<dbReference type="InterPro" id="IPR020471">
    <property type="entry name" value="AKR"/>
</dbReference>
<evidence type="ECO:0000313" key="8">
    <source>
        <dbReference type="EMBL" id="TXT08891.1"/>
    </source>
</evidence>
<dbReference type="PIRSF" id="PIRSF000097">
    <property type="entry name" value="AKR"/>
    <property type="match status" value="1"/>
</dbReference>
<evidence type="ECO:0000256" key="5">
    <source>
        <dbReference type="PIRSR" id="PIRSR000097-2"/>
    </source>
</evidence>
<dbReference type="GO" id="GO:0016616">
    <property type="term" value="F:oxidoreductase activity, acting on the CH-OH group of donors, NAD or NADP as acceptor"/>
    <property type="evidence" value="ECO:0007669"/>
    <property type="project" value="UniProtKB-ARBA"/>
</dbReference>
<keyword evidence="2" id="KW-0521">NADP</keyword>